<evidence type="ECO:0000256" key="8">
    <source>
        <dbReference type="ARBA" id="ARBA00023136"/>
    </source>
</evidence>
<evidence type="ECO:0000256" key="1">
    <source>
        <dbReference type="ARBA" id="ARBA00004443"/>
    </source>
</evidence>
<keyword evidence="5 9" id="KW-0999">Mitochondrion inner membrane</keyword>
<keyword evidence="8 9" id="KW-0472">Membrane</keyword>
<dbReference type="GO" id="GO:0045275">
    <property type="term" value="C:respiratory chain complex III"/>
    <property type="evidence" value="ECO:0007669"/>
    <property type="project" value="InterPro"/>
</dbReference>
<keyword evidence="4 9" id="KW-0679">Respiratory chain</keyword>
<keyword evidence="3 9" id="KW-0813">Transport</keyword>
<sequence>MSQPSLAKFVIKRPWLHNWLKPLSQWYADSAGYRKLGLRADDLIPEENETVLLAMKRLSPKEQYDRVFRMRRAFQCSIQHQLLPEAEQTKPEEDVPYLTPLIKQIEAEMAEREDLDNIVITKPKVAKS</sequence>
<evidence type="ECO:0000256" key="6">
    <source>
        <dbReference type="ARBA" id="ARBA00022982"/>
    </source>
</evidence>
<dbReference type="PANTHER" id="PTHR12022:SF0">
    <property type="entry name" value="CYTOCHROME B-C1 COMPLEX SUBUNIT 7"/>
    <property type="match status" value="1"/>
</dbReference>
<dbReference type="GO" id="GO:0005743">
    <property type="term" value="C:mitochondrial inner membrane"/>
    <property type="evidence" value="ECO:0007669"/>
    <property type="project" value="UniProtKB-SubCell"/>
</dbReference>
<dbReference type="Proteomes" id="UP000799437">
    <property type="component" value="Unassembled WGS sequence"/>
</dbReference>
<keyword evidence="11" id="KW-1185">Reference proteome</keyword>
<evidence type="ECO:0000256" key="4">
    <source>
        <dbReference type="ARBA" id="ARBA00022660"/>
    </source>
</evidence>
<keyword evidence="6 9" id="KW-0249">Electron transport</keyword>
<dbReference type="GO" id="GO:0006122">
    <property type="term" value="P:mitochondrial electron transport, ubiquinol to cytochrome c"/>
    <property type="evidence" value="ECO:0007669"/>
    <property type="project" value="InterPro"/>
</dbReference>
<dbReference type="Pfam" id="PF02271">
    <property type="entry name" value="UCR_14kD"/>
    <property type="match status" value="1"/>
</dbReference>
<dbReference type="GeneID" id="54490406"/>
<dbReference type="Gene3D" id="1.10.1090.10">
    <property type="entry name" value="Cytochrome b-c1 complex subunit 7"/>
    <property type="match status" value="1"/>
</dbReference>
<keyword evidence="7 9" id="KW-0496">Mitochondrion</keyword>
<comment type="similarity">
    <text evidence="2 9">Belongs to the UQCRB/QCR7 family.</text>
</comment>
<comment type="function">
    <text evidence="9">Component of the ubiquinol-cytochrome c oxidoreductase, a multisubunit transmembrane complex that is part of the mitochondrial electron transport chain which drives oxidative phosphorylation.</text>
</comment>
<accession>A0A6A6WCZ9</accession>
<dbReference type="AlphaFoldDB" id="A0A6A6WCZ9"/>
<gene>
    <name evidence="10" type="ORF">EJ05DRAFT_536975</name>
</gene>
<reference evidence="10" key="1">
    <citation type="journal article" date="2020" name="Stud. Mycol.">
        <title>101 Dothideomycetes genomes: a test case for predicting lifestyles and emergence of pathogens.</title>
        <authorList>
            <person name="Haridas S."/>
            <person name="Albert R."/>
            <person name="Binder M."/>
            <person name="Bloem J."/>
            <person name="Labutti K."/>
            <person name="Salamov A."/>
            <person name="Andreopoulos B."/>
            <person name="Baker S."/>
            <person name="Barry K."/>
            <person name="Bills G."/>
            <person name="Bluhm B."/>
            <person name="Cannon C."/>
            <person name="Castanera R."/>
            <person name="Culley D."/>
            <person name="Daum C."/>
            <person name="Ezra D."/>
            <person name="Gonzalez J."/>
            <person name="Henrissat B."/>
            <person name="Kuo A."/>
            <person name="Liang C."/>
            <person name="Lipzen A."/>
            <person name="Lutzoni F."/>
            <person name="Magnuson J."/>
            <person name="Mondo S."/>
            <person name="Nolan M."/>
            <person name="Ohm R."/>
            <person name="Pangilinan J."/>
            <person name="Park H.-J."/>
            <person name="Ramirez L."/>
            <person name="Alfaro M."/>
            <person name="Sun H."/>
            <person name="Tritt A."/>
            <person name="Yoshinaga Y."/>
            <person name="Zwiers L.-H."/>
            <person name="Turgeon B."/>
            <person name="Goodwin S."/>
            <person name="Spatafora J."/>
            <person name="Crous P."/>
            <person name="Grigoriev I."/>
        </authorList>
    </citation>
    <scope>NUCLEOTIDE SEQUENCE</scope>
    <source>
        <strain evidence="10">CBS 121739</strain>
    </source>
</reference>
<dbReference type="RefSeq" id="XP_033602177.1">
    <property type="nucleotide sequence ID" value="XM_033749352.1"/>
</dbReference>
<evidence type="ECO:0000313" key="11">
    <source>
        <dbReference type="Proteomes" id="UP000799437"/>
    </source>
</evidence>
<dbReference type="PANTHER" id="PTHR12022">
    <property type="entry name" value="UBIQUINOL-CYTOCHROME C REDUCTASE COMPLEX 14 KD PROTEIN"/>
    <property type="match status" value="1"/>
</dbReference>
<evidence type="ECO:0000256" key="2">
    <source>
        <dbReference type="ARBA" id="ARBA00008554"/>
    </source>
</evidence>
<organism evidence="10 11">
    <name type="scientific">Pseudovirgaria hyperparasitica</name>
    <dbReference type="NCBI Taxonomy" id="470096"/>
    <lineage>
        <taxon>Eukaryota</taxon>
        <taxon>Fungi</taxon>
        <taxon>Dikarya</taxon>
        <taxon>Ascomycota</taxon>
        <taxon>Pezizomycotina</taxon>
        <taxon>Dothideomycetes</taxon>
        <taxon>Dothideomycetes incertae sedis</taxon>
        <taxon>Acrospermales</taxon>
        <taxon>Acrospermaceae</taxon>
        <taxon>Pseudovirgaria</taxon>
    </lineage>
</organism>
<evidence type="ECO:0000256" key="7">
    <source>
        <dbReference type="ARBA" id="ARBA00023128"/>
    </source>
</evidence>
<dbReference type="InterPro" id="IPR036544">
    <property type="entry name" value="QCR7_sf"/>
</dbReference>
<evidence type="ECO:0000313" key="10">
    <source>
        <dbReference type="EMBL" id="KAF2759726.1"/>
    </source>
</evidence>
<protein>
    <recommendedName>
        <fullName evidence="9">Cytochrome b-c1 complex subunit 7</fullName>
    </recommendedName>
</protein>
<evidence type="ECO:0000256" key="9">
    <source>
        <dbReference type="PIRNR" id="PIRNR000022"/>
    </source>
</evidence>
<dbReference type="InterPro" id="IPR003197">
    <property type="entry name" value="QCR7"/>
</dbReference>
<dbReference type="PIRSF" id="PIRSF000022">
    <property type="entry name" value="Bc1_14K"/>
    <property type="match status" value="1"/>
</dbReference>
<proteinExistence type="inferred from homology"/>
<dbReference type="FunFam" id="1.10.1090.10:FF:000001">
    <property type="entry name" value="Cytochrome b-c1 complex subunit 7"/>
    <property type="match status" value="1"/>
</dbReference>
<name>A0A6A6WCZ9_9PEZI</name>
<comment type="subcellular location">
    <subcellularLocation>
        <location evidence="1">Mitochondrion inner membrane</location>
        <topology evidence="1">Peripheral membrane protein</topology>
        <orientation evidence="1">Matrix side</orientation>
    </subcellularLocation>
</comment>
<evidence type="ECO:0000256" key="5">
    <source>
        <dbReference type="ARBA" id="ARBA00022792"/>
    </source>
</evidence>
<evidence type="ECO:0000256" key="3">
    <source>
        <dbReference type="ARBA" id="ARBA00022448"/>
    </source>
</evidence>
<dbReference type="SUPFAM" id="SSF81524">
    <property type="entry name" value="14 kDa protein of cytochrome bc1 complex (Ubiquinol-cytochrome c reductase)"/>
    <property type="match status" value="1"/>
</dbReference>
<dbReference type="EMBL" id="ML996569">
    <property type="protein sequence ID" value="KAF2759726.1"/>
    <property type="molecule type" value="Genomic_DNA"/>
</dbReference>
<dbReference type="OrthoDB" id="425749at2759"/>